<name>A0ABU2CWE5_9MICO</name>
<evidence type="ECO:0000313" key="2">
    <source>
        <dbReference type="Proteomes" id="UP001183585"/>
    </source>
</evidence>
<dbReference type="Proteomes" id="UP001183585">
    <property type="component" value="Unassembled WGS sequence"/>
</dbReference>
<reference evidence="1 2" key="1">
    <citation type="submission" date="2023-07" db="EMBL/GenBank/DDBJ databases">
        <title>Sequencing the genomes of 1000 actinobacteria strains.</title>
        <authorList>
            <person name="Klenk H.-P."/>
        </authorList>
    </citation>
    <scope>NUCLEOTIDE SEQUENCE [LARGE SCALE GENOMIC DNA]</scope>
    <source>
        <strain evidence="1 2">DSM 45554</strain>
    </source>
</reference>
<accession>A0ABU2CWE5</accession>
<organism evidence="1 2">
    <name type="scientific">Promicromonospora iranensis</name>
    <dbReference type="NCBI Taxonomy" id="1105144"/>
    <lineage>
        <taxon>Bacteria</taxon>
        <taxon>Bacillati</taxon>
        <taxon>Actinomycetota</taxon>
        <taxon>Actinomycetes</taxon>
        <taxon>Micrococcales</taxon>
        <taxon>Promicromonosporaceae</taxon>
        <taxon>Promicromonospora</taxon>
    </lineage>
</organism>
<comment type="caution">
    <text evidence="1">The sequence shown here is derived from an EMBL/GenBank/DDBJ whole genome shotgun (WGS) entry which is preliminary data.</text>
</comment>
<gene>
    <name evidence="1" type="ORF">J2S48_005192</name>
</gene>
<dbReference type="RefSeq" id="WP_274996621.1">
    <property type="nucleotide sequence ID" value="NZ_JAJQQP010000013.1"/>
</dbReference>
<evidence type="ECO:0000313" key="1">
    <source>
        <dbReference type="EMBL" id="MDR7385677.1"/>
    </source>
</evidence>
<protein>
    <submittedName>
        <fullName evidence="1">Uncharacterized protein</fullName>
    </submittedName>
</protein>
<proteinExistence type="predicted"/>
<keyword evidence="2" id="KW-1185">Reference proteome</keyword>
<dbReference type="EMBL" id="JAVDYE010000001">
    <property type="protein sequence ID" value="MDR7385677.1"/>
    <property type="molecule type" value="Genomic_DNA"/>
</dbReference>
<sequence length="66" mass="7391">MTDIDQNARLDAWAARVTEGFTWTDENRADVLRVWGPVARRVHDQIEVARATFAVPARVSPVEDAA</sequence>